<dbReference type="EMBL" id="MH349358">
    <property type="protein sequence ID" value="AXO78639.1"/>
    <property type="molecule type" value="Genomic_DNA"/>
</dbReference>
<sequence>MPQLSPVSWVYVFVFLIMMMVNVSVINWWYKMEDCYEVKCIKLKSSGNCSCVFIWGKNFGKS</sequence>
<reference evidence="2" key="1">
    <citation type="journal article" date="2018" name="PeerJ">
        <title>Complete paternally inherited mitogenomes of two freshwater mussels Unio pictorum and Sinanodonta woodiana (Bivalvia: Unionidae).</title>
        <authorList>
            <person name="Burzynski A."/>
            <person name="Soroka M."/>
        </authorList>
    </citation>
    <scope>NUCLEOTIDE SEQUENCE</scope>
    <source>
        <strain evidence="3">UP149</strain>
        <strain evidence="2">UP232</strain>
    </source>
</reference>
<evidence type="ECO:0000256" key="1">
    <source>
        <dbReference type="SAM" id="Phobius"/>
    </source>
</evidence>
<evidence type="ECO:0000313" key="2">
    <source>
        <dbReference type="EMBL" id="AXO78625.1"/>
    </source>
</evidence>
<protein>
    <submittedName>
        <fullName evidence="2">ATP synthase F0 subunit 8</fullName>
    </submittedName>
</protein>
<dbReference type="EMBL" id="MH349357">
    <property type="protein sequence ID" value="AXO78625.1"/>
    <property type="molecule type" value="Genomic_DNA"/>
</dbReference>
<keyword evidence="1" id="KW-0472">Membrane</keyword>
<proteinExistence type="predicted"/>
<feature type="transmembrane region" description="Helical" evidence="1">
    <location>
        <begin position="6"/>
        <end position="30"/>
    </location>
</feature>
<geneLocation type="mitochondrion" evidence="2"/>
<keyword evidence="2" id="KW-0496">Mitochondrion</keyword>
<dbReference type="AlphaFoldDB" id="A0A346HGT9"/>
<keyword evidence="1" id="KW-1133">Transmembrane helix</keyword>
<accession>A0A346HGT9</accession>
<evidence type="ECO:0000313" key="3">
    <source>
        <dbReference type="EMBL" id="AXO78639.1"/>
    </source>
</evidence>
<keyword evidence="1" id="KW-0812">Transmembrane</keyword>
<name>A0A346HGT9_UNIPI</name>
<organism evidence="2">
    <name type="scientific">Unio pictorum</name>
    <name type="common">Painter's mussel</name>
    <dbReference type="NCBI Taxonomy" id="55837"/>
    <lineage>
        <taxon>Eukaryota</taxon>
        <taxon>Metazoa</taxon>
        <taxon>Spiralia</taxon>
        <taxon>Lophotrochozoa</taxon>
        <taxon>Mollusca</taxon>
        <taxon>Bivalvia</taxon>
        <taxon>Autobranchia</taxon>
        <taxon>Heteroconchia</taxon>
        <taxon>Palaeoheterodonta</taxon>
        <taxon>Unionida</taxon>
        <taxon>Unionoidea</taxon>
        <taxon>Unionidae</taxon>
        <taxon>Unioninae</taxon>
        <taxon>Unio</taxon>
    </lineage>
</organism>